<dbReference type="PROSITE" id="PS50948">
    <property type="entry name" value="PAN"/>
    <property type="match status" value="1"/>
</dbReference>
<dbReference type="OrthoDB" id="4388755at2759"/>
<evidence type="ECO:0000256" key="2">
    <source>
        <dbReference type="SAM" id="SignalP"/>
    </source>
</evidence>
<feature type="region of interest" description="Disordered" evidence="1">
    <location>
        <begin position="28"/>
        <end position="196"/>
    </location>
</feature>
<evidence type="ECO:0000313" key="4">
    <source>
        <dbReference type="EMBL" id="KAA8646557.1"/>
    </source>
</evidence>
<dbReference type="EMBL" id="QUQM01000007">
    <property type="protein sequence ID" value="KAA8646557.1"/>
    <property type="molecule type" value="Genomic_DNA"/>
</dbReference>
<comment type="caution">
    <text evidence="4">The sequence shown here is derived from an EMBL/GenBank/DDBJ whole genome shotgun (WGS) entry which is preliminary data.</text>
</comment>
<evidence type="ECO:0000313" key="5">
    <source>
        <dbReference type="Proteomes" id="UP000324241"/>
    </source>
</evidence>
<feature type="compositionally biased region" description="Low complexity" evidence="1">
    <location>
        <begin position="184"/>
        <end position="196"/>
    </location>
</feature>
<dbReference type="InterPro" id="IPR003609">
    <property type="entry name" value="Pan_app"/>
</dbReference>
<dbReference type="GeneID" id="54330692"/>
<feature type="compositionally biased region" description="Low complexity" evidence="1">
    <location>
        <begin position="140"/>
        <end position="152"/>
    </location>
</feature>
<dbReference type="Pfam" id="PF00024">
    <property type="entry name" value="PAN_1"/>
    <property type="match status" value="1"/>
</dbReference>
<dbReference type="Gene3D" id="3.50.4.10">
    <property type="entry name" value="Hepatocyte Growth Factor"/>
    <property type="match status" value="2"/>
</dbReference>
<feature type="compositionally biased region" description="Polar residues" evidence="1">
    <location>
        <begin position="80"/>
        <end position="95"/>
    </location>
</feature>
<feature type="compositionally biased region" description="Polar residues" evidence="1">
    <location>
        <begin position="164"/>
        <end position="183"/>
    </location>
</feature>
<dbReference type="VEuPathDB" id="FungiDB:EYZ11_013235"/>
<organism evidence="4 5">
    <name type="scientific">Aspergillus tanneri</name>
    <dbReference type="NCBI Taxonomy" id="1220188"/>
    <lineage>
        <taxon>Eukaryota</taxon>
        <taxon>Fungi</taxon>
        <taxon>Dikarya</taxon>
        <taxon>Ascomycota</taxon>
        <taxon>Pezizomycotina</taxon>
        <taxon>Eurotiomycetes</taxon>
        <taxon>Eurotiomycetidae</taxon>
        <taxon>Eurotiales</taxon>
        <taxon>Aspergillaceae</taxon>
        <taxon>Aspergillus</taxon>
        <taxon>Aspergillus subgen. Circumdati</taxon>
    </lineage>
</organism>
<evidence type="ECO:0000259" key="3">
    <source>
        <dbReference type="PROSITE" id="PS50948"/>
    </source>
</evidence>
<dbReference type="Proteomes" id="UP000324241">
    <property type="component" value="Unassembled WGS sequence"/>
</dbReference>
<reference evidence="4 5" key="1">
    <citation type="submission" date="2019-08" db="EMBL/GenBank/DDBJ databases">
        <title>The genome sequence of a newly discovered highly antifungal drug resistant Aspergillus species, Aspergillus tanneri NIH 1004.</title>
        <authorList>
            <person name="Mounaud S."/>
            <person name="Singh I."/>
            <person name="Joardar V."/>
            <person name="Pakala S."/>
            <person name="Pakala S."/>
            <person name="Venepally P."/>
            <person name="Chung J.K."/>
            <person name="Losada L."/>
            <person name="Nierman W.C."/>
        </authorList>
    </citation>
    <scope>NUCLEOTIDE SEQUENCE [LARGE SCALE GENOMIC DNA]</scope>
    <source>
        <strain evidence="4 5">NIH1004</strain>
    </source>
</reference>
<keyword evidence="2" id="KW-0732">Signal</keyword>
<dbReference type="RefSeq" id="XP_033425918.1">
    <property type="nucleotide sequence ID" value="XM_033572603.1"/>
</dbReference>
<dbReference type="SUPFAM" id="SSF57414">
    <property type="entry name" value="Hairpin loop containing domain-like"/>
    <property type="match status" value="1"/>
</dbReference>
<evidence type="ECO:0000256" key="1">
    <source>
        <dbReference type="SAM" id="MobiDB-lite"/>
    </source>
</evidence>
<feature type="compositionally biased region" description="Polar residues" evidence="1">
    <location>
        <begin position="120"/>
        <end position="139"/>
    </location>
</feature>
<protein>
    <recommendedName>
        <fullName evidence="3">Apple domain-containing protein</fullName>
    </recommendedName>
</protein>
<accession>A0A5M9MVQ8</accession>
<sequence length="448" mass="47742">MGSPDNSFFSFLAFLLFTQGAFSQNQPVFPQPGLAQQPLFPQPGSAQVPVFPQPGGGQPPAGQPVFPNPAVDSLPLDTSLPPTQRWTASRWTTSLPQPSGGQPPAGQPVFPNPAVDSLPLDNQSSPTQRWTASRWTTSLPQPSGGQPPAGQPVFPNPAVDSLLLDSQSSPTQRWTASRWTTSLPQPSGGQPPAGQPVFFPAQRWTASRWTPVFPQPSGGQPPAGQPVFPQPSGGQPPLDSQSFPSPPIPPPDGGFFKLQCNYHGWHGTLQSTTADSYQECIDTCSTTDGCLAINWDSHKGRDCYLMASDRPGDVPCPNHDFAYAVAPPTVPQTTDLTPRCTTECPGADHRQYTSSGVVFKMNCGKRHGAEYLGVQDKNSLKDCMDACAELTPCHSVDYHARSKKCYLSNHQGEPTIDAPGFNSAYSLGCDGACDDKCCSGSGVNHSNA</sequence>
<proteinExistence type="predicted"/>
<feature type="signal peptide" evidence="2">
    <location>
        <begin position="1"/>
        <end position="23"/>
    </location>
</feature>
<feature type="compositionally biased region" description="Low complexity" evidence="1">
    <location>
        <begin position="215"/>
        <end position="226"/>
    </location>
</feature>
<dbReference type="AlphaFoldDB" id="A0A5M9MVQ8"/>
<gene>
    <name evidence="4" type="ORF">ATNIH1004_007990</name>
</gene>
<feature type="compositionally biased region" description="Low complexity" evidence="1">
    <location>
        <begin position="96"/>
        <end position="108"/>
    </location>
</feature>
<feature type="chain" id="PRO_5024390919" description="Apple domain-containing protein" evidence="2">
    <location>
        <begin position="24"/>
        <end position="448"/>
    </location>
</feature>
<name>A0A5M9MVQ8_9EURO</name>
<feature type="region of interest" description="Disordered" evidence="1">
    <location>
        <begin position="209"/>
        <end position="250"/>
    </location>
</feature>
<feature type="domain" description="Apple" evidence="3">
    <location>
        <begin position="363"/>
        <end position="429"/>
    </location>
</feature>